<protein>
    <submittedName>
        <fullName evidence="1">Uncharacterized protein</fullName>
    </submittedName>
</protein>
<evidence type="ECO:0000313" key="2">
    <source>
        <dbReference type="Proteomes" id="UP000729402"/>
    </source>
</evidence>
<proteinExistence type="predicted"/>
<dbReference type="EMBL" id="JAAALK010000082">
    <property type="protein sequence ID" value="KAG8086390.1"/>
    <property type="molecule type" value="Genomic_DNA"/>
</dbReference>
<reference evidence="1" key="2">
    <citation type="submission" date="2021-02" db="EMBL/GenBank/DDBJ databases">
        <authorList>
            <person name="Kimball J.A."/>
            <person name="Haas M.W."/>
            <person name="Macchietto M."/>
            <person name="Kono T."/>
            <person name="Duquette J."/>
            <person name="Shao M."/>
        </authorList>
    </citation>
    <scope>NUCLEOTIDE SEQUENCE</scope>
    <source>
        <tissue evidence="1">Fresh leaf tissue</tissue>
    </source>
</reference>
<comment type="caution">
    <text evidence="1">The sequence shown here is derived from an EMBL/GenBank/DDBJ whole genome shotgun (WGS) entry which is preliminary data.</text>
</comment>
<organism evidence="1 2">
    <name type="scientific">Zizania palustris</name>
    <name type="common">Northern wild rice</name>
    <dbReference type="NCBI Taxonomy" id="103762"/>
    <lineage>
        <taxon>Eukaryota</taxon>
        <taxon>Viridiplantae</taxon>
        <taxon>Streptophyta</taxon>
        <taxon>Embryophyta</taxon>
        <taxon>Tracheophyta</taxon>
        <taxon>Spermatophyta</taxon>
        <taxon>Magnoliopsida</taxon>
        <taxon>Liliopsida</taxon>
        <taxon>Poales</taxon>
        <taxon>Poaceae</taxon>
        <taxon>BOP clade</taxon>
        <taxon>Oryzoideae</taxon>
        <taxon>Oryzeae</taxon>
        <taxon>Zizaniinae</taxon>
        <taxon>Zizania</taxon>
    </lineage>
</organism>
<keyword evidence="2" id="KW-1185">Reference proteome</keyword>
<accession>A0A8J5WBK1</accession>
<name>A0A8J5WBK1_ZIZPA</name>
<gene>
    <name evidence="1" type="ORF">GUJ93_ZPchr0010g9178</name>
</gene>
<dbReference type="AlphaFoldDB" id="A0A8J5WBK1"/>
<sequence length="128" mass="14078">MHDAILETDCRRRPAELRQADERRRPCTSNPFVNYASPPTFCPSALDADSEHAVQTTGDGQGDVLRSSVVVVVAAHRLAKTSRPDVVHVHKNRMHARSSSPTAGTEHVPTLIGATELHENSAVRFKKF</sequence>
<reference evidence="1" key="1">
    <citation type="journal article" date="2021" name="bioRxiv">
        <title>Whole Genome Assembly and Annotation of Northern Wild Rice, Zizania palustris L., Supports a Whole Genome Duplication in the Zizania Genus.</title>
        <authorList>
            <person name="Haas M."/>
            <person name="Kono T."/>
            <person name="Macchietto M."/>
            <person name="Millas R."/>
            <person name="McGilp L."/>
            <person name="Shao M."/>
            <person name="Duquette J."/>
            <person name="Hirsch C.N."/>
            <person name="Kimball J."/>
        </authorList>
    </citation>
    <scope>NUCLEOTIDE SEQUENCE</scope>
    <source>
        <tissue evidence="1">Fresh leaf tissue</tissue>
    </source>
</reference>
<dbReference type="Proteomes" id="UP000729402">
    <property type="component" value="Unassembled WGS sequence"/>
</dbReference>
<evidence type="ECO:0000313" key="1">
    <source>
        <dbReference type="EMBL" id="KAG8086390.1"/>
    </source>
</evidence>